<comment type="caution">
    <text evidence="1">The sequence shown here is derived from an EMBL/GenBank/DDBJ whole genome shotgun (WGS) entry which is preliminary data.</text>
</comment>
<evidence type="ECO:0008006" key="3">
    <source>
        <dbReference type="Google" id="ProtNLM"/>
    </source>
</evidence>
<dbReference type="Gene3D" id="2.160.10.10">
    <property type="entry name" value="Hexapeptide repeat proteins"/>
    <property type="match status" value="1"/>
</dbReference>
<evidence type="ECO:0000313" key="1">
    <source>
        <dbReference type="EMBL" id="MDT2828153.1"/>
    </source>
</evidence>
<protein>
    <recommendedName>
        <fullName evidence="3">Acetyltransferase</fullName>
    </recommendedName>
</protein>
<accession>A0ABU3FQ96</accession>
<gene>
    <name evidence="1" type="ORF">P7H59_06740</name>
</gene>
<name>A0ABU3FQ96_9ENTE</name>
<dbReference type="SUPFAM" id="SSF51161">
    <property type="entry name" value="Trimeric LpxA-like enzymes"/>
    <property type="match status" value="1"/>
</dbReference>
<proteinExistence type="predicted"/>
<reference evidence="1 2" key="1">
    <citation type="submission" date="2023-03" db="EMBL/GenBank/DDBJ databases">
        <authorList>
            <person name="Shen W."/>
            <person name="Cai J."/>
        </authorList>
    </citation>
    <scope>NUCLEOTIDE SEQUENCE [LARGE SCALE GENOMIC DNA]</scope>
    <source>
        <strain evidence="1 2">B101</strain>
    </source>
</reference>
<dbReference type="EMBL" id="JARQBN010000010">
    <property type="protein sequence ID" value="MDT2828153.1"/>
    <property type="molecule type" value="Genomic_DNA"/>
</dbReference>
<keyword evidence="2" id="KW-1185">Reference proteome</keyword>
<dbReference type="RefSeq" id="WP_311819030.1">
    <property type="nucleotide sequence ID" value="NZ_JARQBN010000010.1"/>
</dbReference>
<evidence type="ECO:0000313" key="2">
    <source>
        <dbReference type="Proteomes" id="UP001265301"/>
    </source>
</evidence>
<dbReference type="InterPro" id="IPR011004">
    <property type="entry name" value="Trimer_LpxA-like_sf"/>
</dbReference>
<dbReference type="Proteomes" id="UP001265301">
    <property type="component" value="Unassembled WGS sequence"/>
</dbReference>
<sequence length="63" mass="6961">MNRILVASVTIKQSMTVGKNLIVGSSIFLTKSLLKSVIVVGNPCRVLSKMTQQDKMDVLLRKK</sequence>
<organism evidence="1 2">
    <name type="scientific">Enterococcus viikkiensis</name>
    <dbReference type="NCBI Taxonomy" id="930854"/>
    <lineage>
        <taxon>Bacteria</taxon>
        <taxon>Bacillati</taxon>
        <taxon>Bacillota</taxon>
        <taxon>Bacilli</taxon>
        <taxon>Lactobacillales</taxon>
        <taxon>Enterococcaceae</taxon>
        <taxon>Enterococcus</taxon>
    </lineage>
</organism>